<keyword evidence="2" id="KW-1185">Reference proteome</keyword>
<evidence type="ECO:0000313" key="2">
    <source>
        <dbReference type="Proteomes" id="UP000634136"/>
    </source>
</evidence>
<dbReference type="Proteomes" id="UP000634136">
    <property type="component" value="Unassembled WGS sequence"/>
</dbReference>
<proteinExistence type="predicted"/>
<accession>A0A834T9H0</accession>
<protein>
    <submittedName>
        <fullName evidence="1">Uncharacterized protein</fullName>
    </submittedName>
</protein>
<name>A0A834T9H0_9FABA</name>
<evidence type="ECO:0000313" key="1">
    <source>
        <dbReference type="EMBL" id="KAF7816692.1"/>
    </source>
</evidence>
<organism evidence="1 2">
    <name type="scientific">Senna tora</name>
    <dbReference type="NCBI Taxonomy" id="362788"/>
    <lineage>
        <taxon>Eukaryota</taxon>
        <taxon>Viridiplantae</taxon>
        <taxon>Streptophyta</taxon>
        <taxon>Embryophyta</taxon>
        <taxon>Tracheophyta</taxon>
        <taxon>Spermatophyta</taxon>
        <taxon>Magnoliopsida</taxon>
        <taxon>eudicotyledons</taxon>
        <taxon>Gunneridae</taxon>
        <taxon>Pentapetalae</taxon>
        <taxon>rosids</taxon>
        <taxon>fabids</taxon>
        <taxon>Fabales</taxon>
        <taxon>Fabaceae</taxon>
        <taxon>Caesalpinioideae</taxon>
        <taxon>Cassia clade</taxon>
        <taxon>Senna</taxon>
    </lineage>
</organism>
<reference evidence="1" key="1">
    <citation type="submission" date="2020-09" db="EMBL/GenBank/DDBJ databases">
        <title>Genome-Enabled Discovery of Anthraquinone Biosynthesis in Senna tora.</title>
        <authorList>
            <person name="Kang S.-H."/>
            <person name="Pandey R.P."/>
            <person name="Lee C.-M."/>
            <person name="Sim J.-S."/>
            <person name="Jeong J.-T."/>
            <person name="Choi B.-S."/>
            <person name="Jung M."/>
            <person name="Ginzburg D."/>
            <person name="Zhao K."/>
            <person name="Won S.Y."/>
            <person name="Oh T.-J."/>
            <person name="Yu Y."/>
            <person name="Kim N.-H."/>
            <person name="Lee O.R."/>
            <person name="Lee T.-H."/>
            <person name="Bashyal P."/>
            <person name="Kim T.-S."/>
            <person name="Lee W.-H."/>
            <person name="Kawkins C."/>
            <person name="Kim C.-K."/>
            <person name="Kim J.S."/>
            <person name="Ahn B.O."/>
            <person name="Rhee S.Y."/>
            <person name="Sohng J.K."/>
        </authorList>
    </citation>
    <scope>NUCLEOTIDE SEQUENCE</scope>
    <source>
        <tissue evidence="1">Leaf</tissue>
    </source>
</reference>
<dbReference type="EMBL" id="JAAIUW010000009">
    <property type="protein sequence ID" value="KAF7816692.1"/>
    <property type="molecule type" value="Genomic_DNA"/>
</dbReference>
<comment type="caution">
    <text evidence="1">The sequence shown here is derived from an EMBL/GenBank/DDBJ whole genome shotgun (WGS) entry which is preliminary data.</text>
</comment>
<gene>
    <name evidence="1" type="ORF">G2W53_030661</name>
</gene>
<dbReference type="AlphaFoldDB" id="A0A834T9H0"/>
<sequence>MSLNDGVVDLASRFLHMGHEGWRREMATVS</sequence>